<feature type="compositionally biased region" description="Low complexity" evidence="1">
    <location>
        <begin position="315"/>
        <end position="328"/>
    </location>
</feature>
<feature type="compositionally biased region" description="Basic residues" evidence="1">
    <location>
        <begin position="349"/>
        <end position="358"/>
    </location>
</feature>
<feature type="compositionally biased region" description="Low complexity" evidence="1">
    <location>
        <begin position="243"/>
        <end position="263"/>
    </location>
</feature>
<feature type="region of interest" description="Disordered" evidence="1">
    <location>
        <begin position="371"/>
        <end position="517"/>
    </location>
</feature>
<gene>
    <name evidence="3" type="ORF">NUU61_002496</name>
</gene>
<feature type="compositionally biased region" description="Basic and acidic residues" evidence="1">
    <location>
        <begin position="273"/>
        <end position="307"/>
    </location>
</feature>
<feature type="compositionally biased region" description="Basic and acidic residues" evidence="1">
    <location>
        <begin position="204"/>
        <end position="216"/>
    </location>
</feature>
<evidence type="ECO:0000256" key="1">
    <source>
        <dbReference type="SAM" id="MobiDB-lite"/>
    </source>
</evidence>
<dbReference type="AlphaFoldDB" id="A0A9W9KG13"/>
<name>A0A9W9KG13_9EURO</name>
<dbReference type="Proteomes" id="UP001141434">
    <property type="component" value="Unassembled WGS sequence"/>
</dbReference>
<feature type="region of interest" description="Disordered" evidence="1">
    <location>
        <begin position="634"/>
        <end position="656"/>
    </location>
</feature>
<feature type="compositionally biased region" description="Basic and acidic residues" evidence="1">
    <location>
        <begin position="507"/>
        <end position="517"/>
    </location>
</feature>
<proteinExistence type="predicted"/>
<reference evidence="3" key="1">
    <citation type="submission" date="2022-11" db="EMBL/GenBank/DDBJ databases">
        <authorList>
            <person name="Petersen C."/>
        </authorList>
    </citation>
    <scope>NUCLEOTIDE SEQUENCE</scope>
    <source>
        <strain evidence="3">IBT 34128</strain>
    </source>
</reference>
<feature type="compositionally biased region" description="Basic and acidic residues" evidence="1">
    <location>
        <begin position="385"/>
        <end position="399"/>
    </location>
</feature>
<feature type="compositionally biased region" description="Basic and acidic residues" evidence="1">
    <location>
        <begin position="428"/>
        <end position="441"/>
    </location>
</feature>
<feature type="compositionally biased region" description="Polar residues" evidence="1">
    <location>
        <begin position="176"/>
        <end position="185"/>
    </location>
</feature>
<keyword evidence="4" id="KW-1185">Reference proteome</keyword>
<evidence type="ECO:0000313" key="3">
    <source>
        <dbReference type="EMBL" id="KAJ5105149.1"/>
    </source>
</evidence>
<feature type="region of interest" description="Disordered" evidence="1">
    <location>
        <begin position="1"/>
        <end position="20"/>
    </location>
</feature>
<reference evidence="3" key="2">
    <citation type="journal article" date="2023" name="IMA Fungus">
        <title>Comparative genomic study of the Penicillium genus elucidates a diverse pangenome and 15 lateral gene transfer events.</title>
        <authorList>
            <person name="Petersen C."/>
            <person name="Sorensen T."/>
            <person name="Nielsen M.R."/>
            <person name="Sondergaard T.E."/>
            <person name="Sorensen J.L."/>
            <person name="Fitzpatrick D.A."/>
            <person name="Frisvad J.C."/>
            <person name="Nielsen K.L."/>
        </authorList>
    </citation>
    <scope>NUCLEOTIDE SEQUENCE</scope>
    <source>
        <strain evidence="3">IBT 34128</strain>
    </source>
</reference>
<sequence length="763" mass="84238">MSVNEQRPSADTNPQSASQSFASDLEALDQRLKRLSDDVLPLHPYLLTLPTNAPFRLGGRFVDNWAVGQDRPFSLEEEQLQYMTFLTHHDADSLLVTVGDWSDETGRMMADRSTVPSFTNNSRDKATKKKISLKDYKSQKSSGAVARHEPGSRGGTSLAKPEDVQHNPGAMKKNNNETPQMSSKSPPRHSIEKGGQKRPSGSDLELRISHGRKEAGVHSPKKPRLSPEKETRREVIPSKSHSPRLPALLSPTLPPTSGGPKLPRLLSPTLPPDIEKELARLEDRSPIRNLSPERDSTTGKSRRDEPVQSKAPHLANSGSSNSSGRASGTDQALSNKDSNSYAKPTKSQHIVKLRYGKTNRRRVEALLKFSGKRKALQSDSAGIDMNREGSSHLKRKEEIGLASRDALSGRARNKNKTETDEALGPADGRSKEPRIAIEKPRTPVSHSPAHEKIKATSTTPMKEPKGSASRRNEIGDSDDKTPSHSANKRLSVDPGTGTKLFPSQPDSRSRNNERRAWRDDYQRFGNIGRELKHAAERYTSTNGASVTDEKLAAVTAIEAILCFILAFVADDQSKVVARQVGDSSTWLSILAYWRVVKKKSAAYPALHSLCSILGAVSYDAIHALDLERLTISPLPGEPTPVPTPGSDGNTVSLDESKRSRKEIVELKNRLLECYKDSQKLWLEGTRSLSEEILSQEFPNTWAGRSRSYSERGKPPLKPGEYSGDYFLPLGGPILPVEVVRFAWFLLKEWCTKEGVLWNGRLGL</sequence>
<dbReference type="RefSeq" id="XP_056514145.1">
    <property type="nucleotide sequence ID" value="XM_056653078.1"/>
</dbReference>
<evidence type="ECO:0000313" key="4">
    <source>
        <dbReference type="Proteomes" id="UP001141434"/>
    </source>
</evidence>
<comment type="caution">
    <text evidence="3">The sequence shown here is derived from an EMBL/GenBank/DDBJ whole genome shotgun (WGS) entry which is preliminary data.</text>
</comment>
<feature type="domain" description="Ell binding protein Ebp1 C-terminal" evidence="2">
    <location>
        <begin position="508"/>
        <end position="703"/>
    </location>
</feature>
<evidence type="ECO:0000259" key="2">
    <source>
        <dbReference type="Pfam" id="PF21204"/>
    </source>
</evidence>
<dbReference type="GeneID" id="81392246"/>
<protein>
    <recommendedName>
        <fullName evidence="2">Ell binding protein Ebp1 C-terminal domain-containing protein</fullName>
    </recommendedName>
</protein>
<feature type="compositionally biased region" description="Basic and acidic residues" evidence="1">
    <location>
        <begin position="225"/>
        <end position="236"/>
    </location>
</feature>
<feature type="compositionally biased region" description="Basic and acidic residues" evidence="1">
    <location>
        <begin position="462"/>
        <end position="482"/>
    </location>
</feature>
<dbReference type="InterPro" id="IPR049403">
    <property type="entry name" value="Ebp1_C"/>
</dbReference>
<dbReference type="Pfam" id="PF21204">
    <property type="entry name" value="Ebp1_C"/>
    <property type="match status" value="1"/>
</dbReference>
<dbReference type="OrthoDB" id="284473at2759"/>
<feature type="compositionally biased region" description="Polar residues" evidence="1">
    <location>
        <begin position="329"/>
        <end position="348"/>
    </location>
</feature>
<organism evidence="3 4">
    <name type="scientific">Penicillium alfredii</name>
    <dbReference type="NCBI Taxonomy" id="1506179"/>
    <lineage>
        <taxon>Eukaryota</taxon>
        <taxon>Fungi</taxon>
        <taxon>Dikarya</taxon>
        <taxon>Ascomycota</taxon>
        <taxon>Pezizomycotina</taxon>
        <taxon>Eurotiomycetes</taxon>
        <taxon>Eurotiomycetidae</taxon>
        <taxon>Eurotiales</taxon>
        <taxon>Aspergillaceae</taxon>
        <taxon>Penicillium</taxon>
    </lineage>
</organism>
<feature type="region of interest" description="Disordered" evidence="1">
    <location>
        <begin position="112"/>
        <end position="358"/>
    </location>
</feature>
<accession>A0A9W9KG13</accession>
<dbReference type="EMBL" id="JAPMSZ010000004">
    <property type="protein sequence ID" value="KAJ5105149.1"/>
    <property type="molecule type" value="Genomic_DNA"/>
</dbReference>